<evidence type="ECO:0000313" key="4">
    <source>
        <dbReference type="EMBL" id="MEP0865279.1"/>
    </source>
</evidence>
<organism evidence="4 5">
    <name type="scientific">Funiculus sociatus GB2-A5</name>
    <dbReference type="NCBI Taxonomy" id="2933946"/>
    <lineage>
        <taxon>Bacteria</taxon>
        <taxon>Bacillati</taxon>
        <taxon>Cyanobacteriota</taxon>
        <taxon>Cyanophyceae</taxon>
        <taxon>Coleofasciculales</taxon>
        <taxon>Coleofasciculaceae</taxon>
        <taxon>Funiculus</taxon>
    </lineage>
</organism>
<feature type="repeat" description="TPR" evidence="3">
    <location>
        <begin position="317"/>
        <end position="350"/>
    </location>
</feature>
<dbReference type="SUPFAM" id="SSF48452">
    <property type="entry name" value="TPR-like"/>
    <property type="match status" value="2"/>
</dbReference>
<dbReference type="Pfam" id="PF13424">
    <property type="entry name" value="TPR_12"/>
    <property type="match status" value="4"/>
</dbReference>
<accession>A0ABV0JPB9</accession>
<keyword evidence="5" id="KW-1185">Reference proteome</keyword>
<feature type="repeat" description="TPR" evidence="3">
    <location>
        <begin position="277"/>
        <end position="310"/>
    </location>
</feature>
<sequence length="571" mass="64143">MPSKKLSQQQKQISKLQPEIDTFINVNQQSLAELLTFIDFVDEKLTIGFVEINFAKDRDALIEILKHHPQCQEIQFAVCNFSSPDLRFIRDAIAEELAKIRIDQNKKLVLIIIGLEHSIGMYGEYPPVLQDLNFVRDAFTTSVPHPILLFLPDYALTRLAKYAPDFWAWKAGIFQFKTAESTKDYAINTALQSERILGSLEVAEKQERIDLLQRLLMEYSPYNHQGKLEENLPTRTNILNQLGVAYHSLGEVKKAEDSLQEALRLTKDDENLAQIKASVLHELGILFANLGEIEQAIAYYQQSLEITQRIGDVQGKAATLHQLAVIYANTGEVEQAITYYQQSLEITQRIGDVKGKAATLHSLAIIYANSGEVEQAITYYQQSLEINERIGNLQGKAATLHQLAVIYANTGEVEQAITYYQQSLEITQRIGDVQTKAVTLHNLANIYANTGEVDQAIAYYQQSLEIKERIGDVKGKAATLHQLAIIYTNTGEVDQAIAYYQQSLEIKERIGDVKGKAATLAMLGQLLALQGDFNTSLNYLQQSLDILQRLQSPNAEKVREAIAEVQQLAAE</sequence>
<evidence type="ECO:0000256" key="1">
    <source>
        <dbReference type="ARBA" id="ARBA00022737"/>
    </source>
</evidence>
<keyword evidence="2 3" id="KW-0802">TPR repeat</keyword>
<dbReference type="RefSeq" id="WP_199295368.1">
    <property type="nucleotide sequence ID" value="NZ_JAMPKK010000023.1"/>
</dbReference>
<keyword evidence="1" id="KW-0677">Repeat</keyword>
<feature type="repeat" description="TPR" evidence="3">
    <location>
        <begin position="477"/>
        <end position="510"/>
    </location>
</feature>
<dbReference type="EMBL" id="JAMPKK010000023">
    <property type="protein sequence ID" value="MEP0865279.1"/>
    <property type="molecule type" value="Genomic_DNA"/>
</dbReference>
<feature type="repeat" description="TPR" evidence="3">
    <location>
        <begin position="357"/>
        <end position="390"/>
    </location>
</feature>
<dbReference type="PROSITE" id="PS50293">
    <property type="entry name" value="TPR_REGION"/>
    <property type="match status" value="1"/>
</dbReference>
<comment type="caution">
    <text evidence="4">The sequence shown here is derived from an EMBL/GenBank/DDBJ whole genome shotgun (WGS) entry which is preliminary data.</text>
</comment>
<protein>
    <submittedName>
        <fullName evidence="4">Tetratricopeptide repeat protein</fullName>
    </submittedName>
</protein>
<feature type="repeat" description="TPR" evidence="3">
    <location>
        <begin position="437"/>
        <end position="470"/>
    </location>
</feature>
<dbReference type="PANTHER" id="PTHR45641">
    <property type="entry name" value="TETRATRICOPEPTIDE REPEAT PROTEIN (AFU_ORTHOLOGUE AFUA_6G03870)"/>
    <property type="match status" value="1"/>
</dbReference>
<proteinExistence type="predicted"/>
<dbReference type="InterPro" id="IPR011990">
    <property type="entry name" value="TPR-like_helical_dom_sf"/>
</dbReference>
<feature type="repeat" description="TPR" evidence="3">
    <location>
        <begin position="397"/>
        <end position="430"/>
    </location>
</feature>
<evidence type="ECO:0000313" key="5">
    <source>
        <dbReference type="Proteomes" id="UP001442494"/>
    </source>
</evidence>
<dbReference type="PANTHER" id="PTHR45641:SF19">
    <property type="entry name" value="NEPHROCYSTIN-3"/>
    <property type="match status" value="1"/>
</dbReference>
<evidence type="ECO:0000256" key="3">
    <source>
        <dbReference type="PROSITE-ProRule" id="PRU00339"/>
    </source>
</evidence>
<dbReference type="PROSITE" id="PS50005">
    <property type="entry name" value="TPR"/>
    <property type="match status" value="7"/>
</dbReference>
<dbReference type="Gene3D" id="1.25.40.10">
    <property type="entry name" value="Tetratricopeptide repeat domain"/>
    <property type="match status" value="2"/>
</dbReference>
<dbReference type="Proteomes" id="UP001442494">
    <property type="component" value="Unassembled WGS sequence"/>
</dbReference>
<evidence type="ECO:0000256" key="2">
    <source>
        <dbReference type="ARBA" id="ARBA00022803"/>
    </source>
</evidence>
<feature type="repeat" description="TPR" evidence="3">
    <location>
        <begin position="236"/>
        <end position="269"/>
    </location>
</feature>
<dbReference type="SMART" id="SM00028">
    <property type="entry name" value="TPR"/>
    <property type="match status" value="8"/>
</dbReference>
<name>A0ABV0JPB9_9CYAN</name>
<reference evidence="4 5" key="1">
    <citation type="submission" date="2022-04" db="EMBL/GenBank/DDBJ databases">
        <title>Positive selection, recombination, and allopatry shape intraspecific diversity of widespread and dominant cyanobacteria.</title>
        <authorList>
            <person name="Wei J."/>
            <person name="Shu W."/>
            <person name="Hu C."/>
        </authorList>
    </citation>
    <scope>NUCLEOTIDE SEQUENCE [LARGE SCALE GENOMIC DNA]</scope>
    <source>
        <strain evidence="4 5">GB2-A5</strain>
    </source>
</reference>
<dbReference type="InterPro" id="IPR019734">
    <property type="entry name" value="TPR_rpt"/>
</dbReference>
<gene>
    <name evidence="4" type="ORF">NDI37_12455</name>
</gene>